<keyword evidence="3 6" id="KW-0812">Transmembrane</keyword>
<dbReference type="SUPFAM" id="SSF161098">
    <property type="entry name" value="MetI-like"/>
    <property type="match status" value="1"/>
</dbReference>
<evidence type="ECO:0000256" key="3">
    <source>
        <dbReference type="ARBA" id="ARBA00022692"/>
    </source>
</evidence>
<evidence type="ECO:0000256" key="1">
    <source>
        <dbReference type="ARBA" id="ARBA00004141"/>
    </source>
</evidence>
<evidence type="ECO:0000313" key="8">
    <source>
        <dbReference type="EMBL" id="QEH94356.1"/>
    </source>
</evidence>
<evidence type="ECO:0000256" key="2">
    <source>
        <dbReference type="ARBA" id="ARBA00022448"/>
    </source>
</evidence>
<evidence type="ECO:0000259" key="7">
    <source>
        <dbReference type="PROSITE" id="PS50928"/>
    </source>
</evidence>
<feature type="transmembrane region" description="Helical" evidence="6">
    <location>
        <begin position="178"/>
        <end position="202"/>
    </location>
</feature>
<evidence type="ECO:0000313" key="9">
    <source>
        <dbReference type="Proteomes" id="UP000323565"/>
    </source>
</evidence>
<evidence type="ECO:0000256" key="4">
    <source>
        <dbReference type="ARBA" id="ARBA00022989"/>
    </source>
</evidence>
<accession>A0ABX5ZC77</accession>
<dbReference type="CDD" id="cd06261">
    <property type="entry name" value="TM_PBP2"/>
    <property type="match status" value="1"/>
</dbReference>
<comment type="subcellular location">
    <subcellularLocation>
        <location evidence="6">Cell membrane</location>
        <topology evidence="6">Multi-pass membrane protein</topology>
    </subcellularLocation>
    <subcellularLocation>
        <location evidence="1">Membrane</location>
        <topology evidence="1">Multi-pass membrane protein</topology>
    </subcellularLocation>
</comment>
<dbReference type="Proteomes" id="UP000323565">
    <property type="component" value="Chromosome"/>
</dbReference>
<dbReference type="InterPro" id="IPR000515">
    <property type="entry name" value="MetI-like"/>
</dbReference>
<gene>
    <name evidence="8" type="ORF">FV141_13150</name>
</gene>
<keyword evidence="9" id="KW-1185">Reference proteome</keyword>
<keyword evidence="5 6" id="KW-0472">Membrane</keyword>
<evidence type="ECO:0000256" key="5">
    <source>
        <dbReference type="ARBA" id="ARBA00023136"/>
    </source>
</evidence>
<reference evidence="8 9" key="1">
    <citation type="submission" date="2019-08" db="EMBL/GenBank/DDBJ databases">
        <title>Dermacoccus abyssi strain HZAU 226, whole genome Nanopore sequencing project.</title>
        <authorList>
            <person name="Guo A."/>
            <person name="Zhang X."/>
            <person name="Ruan Y."/>
            <person name="Liu W."/>
            <person name="Chen Q."/>
            <person name="Gu L."/>
        </authorList>
    </citation>
    <scope>NUCLEOTIDE SEQUENCE [LARGE SCALE GENOMIC DNA]</scope>
    <source>
        <strain evidence="8 9">HZAU 226</strain>
    </source>
</reference>
<dbReference type="PANTHER" id="PTHR30177">
    <property type="entry name" value="GLYCINE BETAINE/L-PROLINE TRANSPORT SYSTEM PERMEASE PROTEIN PROW"/>
    <property type="match status" value="1"/>
</dbReference>
<dbReference type="Pfam" id="PF00528">
    <property type="entry name" value="BPD_transp_1"/>
    <property type="match status" value="1"/>
</dbReference>
<feature type="transmembrane region" description="Helical" evidence="6">
    <location>
        <begin position="22"/>
        <end position="42"/>
    </location>
</feature>
<keyword evidence="2 6" id="KW-0813">Transport</keyword>
<comment type="similarity">
    <text evidence="6">Belongs to the binding-protein-dependent transport system permease family.</text>
</comment>
<dbReference type="PANTHER" id="PTHR30177:SF4">
    <property type="entry name" value="OSMOPROTECTANT IMPORT PERMEASE PROTEIN OSMW"/>
    <property type="match status" value="1"/>
</dbReference>
<feature type="transmembrane region" description="Helical" evidence="6">
    <location>
        <begin position="147"/>
        <end position="166"/>
    </location>
</feature>
<feature type="transmembrane region" description="Helical" evidence="6">
    <location>
        <begin position="73"/>
        <end position="94"/>
    </location>
</feature>
<name>A0ABX5ZC77_9MICO</name>
<dbReference type="PROSITE" id="PS50928">
    <property type="entry name" value="ABC_TM1"/>
    <property type="match status" value="1"/>
</dbReference>
<organism evidence="8 9">
    <name type="scientific">Dermacoccus abyssi</name>
    <dbReference type="NCBI Taxonomy" id="322596"/>
    <lineage>
        <taxon>Bacteria</taxon>
        <taxon>Bacillati</taxon>
        <taxon>Actinomycetota</taxon>
        <taxon>Actinomycetes</taxon>
        <taxon>Micrococcales</taxon>
        <taxon>Dermacoccaceae</taxon>
        <taxon>Dermacoccus</taxon>
    </lineage>
</organism>
<feature type="domain" description="ABC transmembrane type-1" evidence="7">
    <location>
        <begin position="16"/>
        <end position="199"/>
    </location>
</feature>
<keyword evidence="4 6" id="KW-1133">Transmembrane helix</keyword>
<protein>
    <submittedName>
        <fullName evidence="8">ABC transporter permease</fullName>
    </submittedName>
</protein>
<dbReference type="InterPro" id="IPR035906">
    <property type="entry name" value="MetI-like_sf"/>
</dbReference>
<sequence>MWEFIAERWQDIAYRSYQHTSLVVQAVLLATIIALVLAVIVIRNNRLKGLANIVSAVGLTIPSFALLGVLLPLVGIGALPSVLAVCFYAVLPILRNAVVGLESVDKNLLESAQGMGMSKAATLLKVRLPMAWPVILAGVRTSTQMSFGVGAIAAYALGPGLGGYIFTGLAQVGGANALNYALVGTIGVVVLALLLDLILVGVGRLTIPRGIRA</sequence>
<dbReference type="Gene3D" id="1.10.3720.10">
    <property type="entry name" value="MetI-like"/>
    <property type="match status" value="1"/>
</dbReference>
<feature type="transmembrane region" description="Helical" evidence="6">
    <location>
        <begin position="49"/>
        <end position="67"/>
    </location>
</feature>
<proteinExistence type="inferred from homology"/>
<dbReference type="InterPro" id="IPR051204">
    <property type="entry name" value="ABC_transp_perm/SBD"/>
</dbReference>
<evidence type="ECO:0000256" key="6">
    <source>
        <dbReference type="RuleBase" id="RU363032"/>
    </source>
</evidence>
<dbReference type="EMBL" id="CP043031">
    <property type="protein sequence ID" value="QEH94356.1"/>
    <property type="molecule type" value="Genomic_DNA"/>
</dbReference>